<dbReference type="EMBL" id="GL376610">
    <property type="status" value="NOT_ANNOTATED_CDS"/>
    <property type="molecule type" value="Genomic_DNA"/>
</dbReference>
<dbReference type="AlphaFoldDB" id="K3X5L8"/>
<dbReference type="VEuPathDB" id="FungiDB:PYU1_G012491"/>
<dbReference type="STRING" id="431595.K3X5L8"/>
<dbReference type="InterPro" id="IPR036915">
    <property type="entry name" value="Cyclin-like_sf"/>
</dbReference>
<dbReference type="InterPro" id="IPR039361">
    <property type="entry name" value="Cyclin"/>
</dbReference>
<evidence type="ECO:0000256" key="1">
    <source>
        <dbReference type="RuleBase" id="RU000383"/>
    </source>
</evidence>
<dbReference type="InterPro" id="IPR006671">
    <property type="entry name" value="Cyclin_N"/>
</dbReference>
<dbReference type="SMART" id="SM00385">
    <property type="entry name" value="CYCLIN"/>
    <property type="match status" value="1"/>
</dbReference>
<dbReference type="InterPro" id="IPR013763">
    <property type="entry name" value="Cyclin-like_dom"/>
</dbReference>
<protein>
    <recommendedName>
        <fullName evidence="2">Cyclin-like domain-containing protein</fullName>
    </recommendedName>
</protein>
<sequence>MNLDLMMVLSMRQKEMSYQQSARVTPMAPPSFFAQPPPHYGSGFALPAAAPQSPVTPGFTPHFGAKTGSGVAVPRGSVSPLSVGQLPYATNYDQFGYTWHWIAGVCAHFALQRQTAHFAIQYAHIILRKRSLLREHDAFSLRNYDDVFAVQRDLQLLGITCVFMAAKIEEVHPPKATELAKYISEQGAVTCVGDDLVRYEGEYLVELNWNLHPTTPLSWLLFLLAGDSSDPPLDTMGDFSNPKHNLSGTKELFVAAVRLIDVALLDYQSIDFLPSVLAGSALLLVDPSLDFLFVAQFLQLDPNVLWECKNWLYGLVYGMSDWECPGSQDRDRWAKVANEEFLFIQAHITVPNHLAYGLLRPESTPYFSSLDNNQHQHHLLNCGCDTNTFGEYQSTMCASPSSSDNYGCMCKDGYHTCGGYGPHVYHFKYGWQGIDGGL</sequence>
<feature type="domain" description="Cyclin-like" evidence="2">
    <location>
        <begin position="100"/>
        <end position="205"/>
    </location>
</feature>
<evidence type="ECO:0000313" key="3">
    <source>
        <dbReference type="EnsemblProtists" id="PYU1_T012517"/>
    </source>
</evidence>
<dbReference type="EnsemblProtists" id="PYU1_T012517">
    <property type="protein sequence ID" value="PYU1_T012517"/>
    <property type="gene ID" value="PYU1_G012491"/>
</dbReference>
<dbReference type="HOGENOM" id="CLU_630887_0_0_1"/>
<dbReference type="PANTHER" id="PTHR10177">
    <property type="entry name" value="CYCLINS"/>
    <property type="match status" value="1"/>
</dbReference>
<name>K3X5L8_GLOUD</name>
<dbReference type="InParanoid" id="K3X5L8"/>
<dbReference type="Pfam" id="PF00134">
    <property type="entry name" value="Cyclin_N"/>
    <property type="match status" value="1"/>
</dbReference>
<reference evidence="3" key="3">
    <citation type="submission" date="2015-02" db="UniProtKB">
        <authorList>
            <consortium name="EnsemblProtists"/>
        </authorList>
    </citation>
    <scope>IDENTIFICATION</scope>
    <source>
        <strain evidence="3">DAOM BR144</strain>
    </source>
</reference>
<dbReference type="OMA" id="NVLWECK"/>
<reference evidence="4" key="1">
    <citation type="journal article" date="2010" name="Genome Biol.">
        <title>Genome sequence of the necrotrophic plant pathogen Pythium ultimum reveals original pathogenicity mechanisms and effector repertoire.</title>
        <authorList>
            <person name="Levesque C.A."/>
            <person name="Brouwer H."/>
            <person name="Cano L."/>
            <person name="Hamilton J.P."/>
            <person name="Holt C."/>
            <person name="Huitema E."/>
            <person name="Raffaele S."/>
            <person name="Robideau G.P."/>
            <person name="Thines M."/>
            <person name="Win J."/>
            <person name="Zerillo M.M."/>
            <person name="Beakes G.W."/>
            <person name="Boore J.L."/>
            <person name="Busam D."/>
            <person name="Dumas B."/>
            <person name="Ferriera S."/>
            <person name="Fuerstenberg S.I."/>
            <person name="Gachon C.M."/>
            <person name="Gaulin E."/>
            <person name="Govers F."/>
            <person name="Grenville-Briggs L."/>
            <person name="Horner N."/>
            <person name="Hostetler J."/>
            <person name="Jiang R.H."/>
            <person name="Johnson J."/>
            <person name="Krajaejun T."/>
            <person name="Lin H."/>
            <person name="Meijer H.J."/>
            <person name="Moore B."/>
            <person name="Morris P."/>
            <person name="Phuntmart V."/>
            <person name="Puiu D."/>
            <person name="Shetty J."/>
            <person name="Stajich J.E."/>
            <person name="Tripathy S."/>
            <person name="Wawra S."/>
            <person name="van West P."/>
            <person name="Whitty B.R."/>
            <person name="Coutinho P.M."/>
            <person name="Henrissat B."/>
            <person name="Martin F."/>
            <person name="Thomas P.D."/>
            <person name="Tyler B.M."/>
            <person name="De Vries R.P."/>
            <person name="Kamoun S."/>
            <person name="Yandell M."/>
            <person name="Tisserat N."/>
            <person name="Buell C.R."/>
        </authorList>
    </citation>
    <scope>NUCLEOTIDE SEQUENCE</scope>
    <source>
        <strain evidence="4">DAOM:BR144</strain>
    </source>
</reference>
<dbReference type="Gene3D" id="1.10.472.10">
    <property type="entry name" value="Cyclin-like"/>
    <property type="match status" value="2"/>
</dbReference>
<evidence type="ECO:0000259" key="2">
    <source>
        <dbReference type="SMART" id="SM00385"/>
    </source>
</evidence>
<dbReference type="Proteomes" id="UP000019132">
    <property type="component" value="Unassembled WGS sequence"/>
</dbReference>
<accession>K3X5L8</accession>
<keyword evidence="4" id="KW-1185">Reference proteome</keyword>
<reference evidence="4" key="2">
    <citation type="submission" date="2010-04" db="EMBL/GenBank/DDBJ databases">
        <authorList>
            <person name="Buell R."/>
            <person name="Hamilton J."/>
            <person name="Hostetler J."/>
        </authorList>
    </citation>
    <scope>NUCLEOTIDE SEQUENCE [LARGE SCALE GENOMIC DNA]</scope>
    <source>
        <strain evidence="4">DAOM:BR144</strain>
    </source>
</reference>
<proteinExistence type="inferred from homology"/>
<dbReference type="eggNOG" id="KOG0655">
    <property type="taxonomic scope" value="Eukaryota"/>
</dbReference>
<dbReference type="SUPFAM" id="SSF47954">
    <property type="entry name" value="Cyclin-like"/>
    <property type="match status" value="2"/>
</dbReference>
<comment type="similarity">
    <text evidence="1">Belongs to the cyclin family.</text>
</comment>
<keyword evidence="1" id="KW-0195">Cyclin</keyword>
<evidence type="ECO:0000313" key="4">
    <source>
        <dbReference type="Proteomes" id="UP000019132"/>
    </source>
</evidence>
<organism evidence="3 4">
    <name type="scientific">Globisporangium ultimum (strain ATCC 200006 / CBS 805.95 / DAOM BR144)</name>
    <name type="common">Pythium ultimum</name>
    <dbReference type="NCBI Taxonomy" id="431595"/>
    <lineage>
        <taxon>Eukaryota</taxon>
        <taxon>Sar</taxon>
        <taxon>Stramenopiles</taxon>
        <taxon>Oomycota</taxon>
        <taxon>Peronosporomycetes</taxon>
        <taxon>Pythiales</taxon>
        <taxon>Pythiaceae</taxon>
        <taxon>Globisporangium</taxon>
    </lineage>
</organism>